<dbReference type="Pfam" id="PF05186">
    <property type="entry name" value="Dpy-30"/>
    <property type="match status" value="1"/>
</dbReference>
<dbReference type="InterPro" id="IPR007858">
    <property type="entry name" value="Dpy-30_motif"/>
</dbReference>
<dbReference type="InterPro" id="IPR047499">
    <property type="entry name" value="DD_AK7"/>
</dbReference>
<comment type="caution">
    <text evidence="2">The sequence shown here is derived from an EMBL/GenBank/DDBJ whole genome shotgun (WGS) entry which is preliminary data.</text>
</comment>
<organism evidence="2 3">
    <name type="scientific">Melipona bicolor</name>
    <dbReference type="NCBI Taxonomy" id="60889"/>
    <lineage>
        <taxon>Eukaryota</taxon>
        <taxon>Metazoa</taxon>
        <taxon>Ecdysozoa</taxon>
        <taxon>Arthropoda</taxon>
        <taxon>Hexapoda</taxon>
        <taxon>Insecta</taxon>
        <taxon>Pterygota</taxon>
        <taxon>Neoptera</taxon>
        <taxon>Endopterygota</taxon>
        <taxon>Hymenoptera</taxon>
        <taxon>Apocrita</taxon>
        <taxon>Aculeata</taxon>
        <taxon>Apoidea</taxon>
        <taxon>Anthophila</taxon>
        <taxon>Apidae</taxon>
        <taxon>Melipona</taxon>
    </lineage>
</organism>
<evidence type="ECO:0000313" key="2">
    <source>
        <dbReference type="EMBL" id="KAK1121779.1"/>
    </source>
</evidence>
<keyword evidence="3" id="KW-1185">Reference proteome</keyword>
<evidence type="ECO:0000256" key="1">
    <source>
        <dbReference type="SAM" id="Coils"/>
    </source>
</evidence>
<reference evidence="2" key="1">
    <citation type="submission" date="2021-10" db="EMBL/GenBank/DDBJ databases">
        <title>Melipona bicolor Genome sequencing and assembly.</title>
        <authorList>
            <person name="Araujo N.S."/>
            <person name="Arias M.C."/>
        </authorList>
    </citation>
    <scope>NUCLEOTIDE SEQUENCE</scope>
    <source>
        <strain evidence="2">USP_2M_L1-L4_2017</strain>
        <tissue evidence="2">Whole body</tissue>
    </source>
</reference>
<proteinExistence type="predicted"/>
<dbReference type="CDD" id="cd22967">
    <property type="entry name" value="DD_AK7"/>
    <property type="match status" value="1"/>
</dbReference>
<sequence length="301" mass="35432">MDGHPKTLEQAKALFAGENVAELDEELEDEEPEIETTVSIMPELVVSLEAGDEFLKERIIQRPEREIQGTHYTEEHMMRRLKEYRKRNTEDDTPLNFFDEIEIHPLVIDVEDDVCPDMFPTIYQCLQRIGPPRNYGLTAEEARDARKRAEAEARATEAAVKLQEQREFLERRRLREEKMAEWTSLMEKLKEEQEERLCLAALPLRHYLMRYVFPTLTQGLVEVANLRPDDPVDFLVSRNSPTNRPRTRLMYRGNYPRKFCLSFFSLFDAVSFPLGGLKDKKKIKWTQRVGKRTPWSVELRD</sequence>
<protein>
    <submittedName>
        <fullName evidence="2">Uncharacterized protein</fullName>
    </submittedName>
</protein>
<evidence type="ECO:0000313" key="3">
    <source>
        <dbReference type="Proteomes" id="UP001177670"/>
    </source>
</evidence>
<gene>
    <name evidence="2" type="ORF">K0M31_010090</name>
</gene>
<keyword evidence="1" id="KW-0175">Coiled coil</keyword>
<dbReference type="AlphaFoldDB" id="A0AA40KIM9"/>
<dbReference type="InterPro" id="IPR027417">
    <property type="entry name" value="P-loop_NTPase"/>
</dbReference>
<dbReference type="Proteomes" id="UP001177670">
    <property type="component" value="Unassembled WGS sequence"/>
</dbReference>
<accession>A0AA40KIM9</accession>
<dbReference type="Gene3D" id="3.40.50.300">
    <property type="entry name" value="P-loop containing nucleotide triphosphate hydrolases"/>
    <property type="match status" value="1"/>
</dbReference>
<name>A0AA40KIM9_9HYME</name>
<dbReference type="EMBL" id="JAHYIQ010000025">
    <property type="protein sequence ID" value="KAK1121779.1"/>
    <property type="molecule type" value="Genomic_DNA"/>
</dbReference>
<feature type="coiled-coil region" evidence="1">
    <location>
        <begin position="139"/>
        <end position="195"/>
    </location>
</feature>
<dbReference type="Gene3D" id="1.20.890.10">
    <property type="entry name" value="cAMP-dependent protein kinase regulatory subunit, dimerization-anchoring domain"/>
    <property type="match status" value="1"/>
</dbReference>